<sequence length="345" mass="39351">MECMKKMGEITHHRIKTNGIWMHVAEKGEGPVVLLLHGFPEFWFSWRHQITYLTNHGYRVLVPDLRGYGNSDAPPSPSSYTIFHIVADLIGVLDHFNQQQVFVVGHDWGAHAAWHLGLFRPDRVKGIVALSVVFSARSPDISPIQSLTKSFGDSFYMTQFQVNFFSSLCVKQMEMNFIKFEKLIQESGRAERAFAKYDCLTLMKKFLLINHGDVLVAPPGMEIIDHLQIPSSLPPWITEDELQVYADKFQETGFTGGLNYYRAIDLNWELQAPWQGAKIRVPSKLIVGDKDIGYESWKKAYVHGDVMKGLIPGVEVVIMEGHHFIQLEKHQEVSDHILSFLNKLA</sequence>
<evidence type="ECO:0000313" key="4">
    <source>
        <dbReference type="EMBL" id="KAJ0215430.1"/>
    </source>
</evidence>
<gene>
    <name evidence="4" type="ORF">LSAT_V11C300130750</name>
</gene>
<dbReference type="PRINTS" id="PR00412">
    <property type="entry name" value="EPOXHYDRLASE"/>
</dbReference>
<comment type="similarity">
    <text evidence="2">Belongs to the AB hydrolase superfamily. Epoxide hydrolase family.</text>
</comment>
<feature type="domain" description="AB hydrolase-1" evidence="3">
    <location>
        <begin position="31"/>
        <end position="137"/>
    </location>
</feature>
<comment type="caution">
    <text evidence="4">The sequence shown here is derived from an EMBL/GenBank/DDBJ whole genome shotgun (WGS) entry which is preliminary data.</text>
</comment>
<dbReference type="InterPro" id="IPR000073">
    <property type="entry name" value="AB_hydrolase_1"/>
</dbReference>
<dbReference type="PRINTS" id="PR00111">
    <property type="entry name" value="ABHYDROLASE"/>
</dbReference>
<dbReference type="Proteomes" id="UP000235145">
    <property type="component" value="Unassembled WGS sequence"/>
</dbReference>
<dbReference type="PANTHER" id="PTHR43329">
    <property type="entry name" value="EPOXIDE HYDROLASE"/>
    <property type="match status" value="1"/>
</dbReference>
<name>A0A9R1W396_LACSA</name>
<reference evidence="4 5" key="1">
    <citation type="journal article" date="2017" name="Nat. Commun.">
        <title>Genome assembly with in vitro proximity ligation data and whole-genome triplication in lettuce.</title>
        <authorList>
            <person name="Reyes-Chin-Wo S."/>
            <person name="Wang Z."/>
            <person name="Yang X."/>
            <person name="Kozik A."/>
            <person name="Arikit S."/>
            <person name="Song C."/>
            <person name="Xia L."/>
            <person name="Froenicke L."/>
            <person name="Lavelle D.O."/>
            <person name="Truco M.J."/>
            <person name="Xia R."/>
            <person name="Zhu S."/>
            <person name="Xu C."/>
            <person name="Xu H."/>
            <person name="Xu X."/>
            <person name="Cox K."/>
            <person name="Korf I."/>
            <person name="Meyers B.C."/>
            <person name="Michelmore R.W."/>
        </authorList>
    </citation>
    <scope>NUCLEOTIDE SEQUENCE [LARGE SCALE GENOMIC DNA]</scope>
    <source>
        <strain evidence="5">cv. Salinas</strain>
        <tissue evidence="4">Seedlings</tissue>
    </source>
</reference>
<dbReference type="EMBL" id="NBSK02000003">
    <property type="protein sequence ID" value="KAJ0215430.1"/>
    <property type="molecule type" value="Genomic_DNA"/>
</dbReference>
<evidence type="ECO:0000256" key="2">
    <source>
        <dbReference type="ARBA" id="ARBA00038334"/>
    </source>
</evidence>
<dbReference type="GO" id="GO:0016787">
    <property type="term" value="F:hydrolase activity"/>
    <property type="evidence" value="ECO:0000318"/>
    <property type="project" value="GO_Central"/>
</dbReference>
<dbReference type="Gene3D" id="3.40.50.1820">
    <property type="entry name" value="alpha/beta hydrolase"/>
    <property type="match status" value="1"/>
</dbReference>
<accession>A0A9R1W396</accession>
<dbReference type="AlphaFoldDB" id="A0A9R1W396"/>
<dbReference type="InterPro" id="IPR029058">
    <property type="entry name" value="AB_hydrolase_fold"/>
</dbReference>
<protein>
    <recommendedName>
        <fullName evidence="3">AB hydrolase-1 domain-containing protein</fullName>
    </recommendedName>
</protein>
<dbReference type="Pfam" id="PF00561">
    <property type="entry name" value="Abhydrolase_1"/>
    <property type="match status" value="1"/>
</dbReference>
<proteinExistence type="inferred from homology"/>
<evidence type="ECO:0000259" key="3">
    <source>
        <dbReference type="Pfam" id="PF00561"/>
    </source>
</evidence>
<organism evidence="4 5">
    <name type="scientific">Lactuca sativa</name>
    <name type="common">Garden lettuce</name>
    <dbReference type="NCBI Taxonomy" id="4236"/>
    <lineage>
        <taxon>Eukaryota</taxon>
        <taxon>Viridiplantae</taxon>
        <taxon>Streptophyta</taxon>
        <taxon>Embryophyta</taxon>
        <taxon>Tracheophyta</taxon>
        <taxon>Spermatophyta</taxon>
        <taxon>Magnoliopsida</taxon>
        <taxon>eudicotyledons</taxon>
        <taxon>Gunneridae</taxon>
        <taxon>Pentapetalae</taxon>
        <taxon>asterids</taxon>
        <taxon>campanulids</taxon>
        <taxon>Asterales</taxon>
        <taxon>Asteraceae</taxon>
        <taxon>Cichorioideae</taxon>
        <taxon>Cichorieae</taxon>
        <taxon>Lactucinae</taxon>
        <taxon>Lactuca</taxon>
    </lineage>
</organism>
<dbReference type="SUPFAM" id="SSF53474">
    <property type="entry name" value="alpha/beta-Hydrolases"/>
    <property type="match status" value="1"/>
</dbReference>
<evidence type="ECO:0000256" key="1">
    <source>
        <dbReference type="ARBA" id="ARBA00022801"/>
    </source>
</evidence>
<keyword evidence="5" id="KW-1185">Reference proteome</keyword>
<dbReference type="InterPro" id="IPR000639">
    <property type="entry name" value="Epox_hydrolase-like"/>
</dbReference>
<evidence type="ECO:0000313" key="5">
    <source>
        <dbReference type="Proteomes" id="UP000235145"/>
    </source>
</evidence>
<keyword evidence="1" id="KW-0378">Hydrolase</keyword>